<dbReference type="AlphaFoldDB" id="Q7M983"/>
<dbReference type="EMBL" id="BX571660">
    <property type="protein sequence ID" value="CAE10210.1"/>
    <property type="molecule type" value="Genomic_DNA"/>
</dbReference>
<dbReference type="Gene3D" id="3.10.490.10">
    <property type="entry name" value="Gamma-glutamyl cyclotransferase-like"/>
    <property type="match status" value="1"/>
</dbReference>
<protein>
    <submittedName>
        <fullName evidence="2">ALLOPHANATE HYDROLASE</fullName>
    </submittedName>
</protein>
<dbReference type="eggNOG" id="COG0154">
    <property type="taxonomic scope" value="Bacteria"/>
</dbReference>
<evidence type="ECO:0000313" key="3">
    <source>
        <dbReference type="Proteomes" id="UP000000422"/>
    </source>
</evidence>
<dbReference type="STRING" id="273121.WS1119"/>
<dbReference type="HOGENOM" id="CLU_125594_0_0_7"/>
<organism evidence="3">
    <name type="scientific">Wolinella succinogenes (strain ATCC 29543 / DSM 1740 / CCUG 13145 / JCM 31913 / LMG 7466 / NCTC 11488 / FDC 602W)</name>
    <name type="common">Vibrio succinogenes</name>
    <dbReference type="NCBI Taxonomy" id="273121"/>
    <lineage>
        <taxon>Bacteria</taxon>
        <taxon>Pseudomonadati</taxon>
        <taxon>Campylobacterota</taxon>
        <taxon>Epsilonproteobacteria</taxon>
        <taxon>Campylobacterales</taxon>
        <taxon>Helicobacteraceae</taxon>
        <taxon>Wolinella</taxon>
    </lineage>
</organism>
<gene>
    <name evidence="2" type="ordered locus">WS1119</name>
</gene>
<proteinExistence type="predicted"/>
<accession>Q7M983</accession>
<dbReference type="Proteomes" id="UP000000422">
    <property type="component" value="Chromosome"/>
</dbReference>
<dbReference type="KEGG" id="wsu:WS1119"/>
<feature type="domain" description="Allophanate hydrolase C-terminal" evidence="1">
    <location>
        <begin position="4"/>
        <end position="127"/>
    </location>
</feature>
<name>Q7M983_WOLSU</name>
<dbReference type="Pfam" id="PF21986">
    <property type="entry name" value="AH_C"/>
    <property type="match status" value="1"/>
</dbReference>
<sequence length="129" mass="14140">MKKIEIAVCGAHMRGLPLNHQLLALGGEFLREAKTLATYRLYVVPHKEPARPGLVRDGSSKGEIELEVWALPIENFGAFMTQIASPLCLGTLWLEGGERVCGFLCESEGVKGAQEITSFGGWRHYLASL</sequence>
<evidence type="ECO:0000259" key="1">
    <source>
        <dbReference type="Pfam" id="PF21986"/>
    </source>
</evidence>
<keyword evidence="2" id="KW-0378">Hydrolase</keyword>
<reference evidence="2 3" key="1">
    <citation type="journal article" date="2003" name="Proc. Natl. Acad. Sci. U.S.A.">
        <title>Complete genome sequence and analysis of Wolinella succinogenes.</title>
        <authorList>
            <person name="Baar C."/>
            <person name="Eppinger M."/>
            <person name="Raddatz G."/>
            <person name="Simon JM."/>
            <person name="Lanz C."/>
            <person name="Klimmek O."/>
            <person name="Nandakumar R."/>
            <person name="Gross R."/>
            <person name="Rosinus A."/>
            <person name="Keller H."/>
            <person name="Jagtap P."/>
            <person name="Linke B."/>
            <person name="Meyer F."/>
            <person name="Lederer H."/>
            <person name="Schuster S.C."/>
        </authorList>
    </citation>
    <scope>NUCLEOTIDE SEQUENCE [LARGE SCALE GENOMIC DNA]</scope>
    <source>
        <strain evidence="3">ATCC 29543 / DSM 1740 / CCUG 13145 / JCM 31913 / LMG 7466 / NCTC 11488 / FDC 602W</strain>
    </source>
</reference>
<dbReference type="GO" id="GO:0016787">
    <property type="term" value="F:hydrolase activity"/>
    <property type="evidence" value="ECO:0007669"/>
    <property type="project" value="UniProtKB-KW"/>
</dbReference>
<dbReference type="InterPro" id="IPR053844">
    <property type="entry name" value="AH_C"/>
</dbReference>
<evidence type="ECO:0000313" key="2">
    <source>
        <dbReference type="EMBL" id="CAE10210.1"/>
    </source>
</evidence>
<dbReference type="RefSeq" id="WP_011139001.1">
    <property type="nucleotide sequence ID" value="NC_005090.1"/>
</dbReference>
<keyword evidence="3" id="KW-1185">Reference proteome</keyword>